<organism evidence="2 3">
    <name type="scientific">Botryotinia fuckeliana (strain B05.10)</name>
    <name type="common">Noble rot fungus</name>
    <name type="synonym">Botrytis cinerea</name>
    <dbReference type="NCBI Taxonomy" id="332648"/>
    <lineage>
        <taxon>Eukaryota</taxon>
        <taxon>Fungi</taxon>
        <taxon>Dikarya</taxon>
        <taxon>Ascomycota</taxon>
        <taxon>Pezizomycotina</taxon>
        <taxon>Leotiomycetes</taxon>
        <taxon>Helotiales</taxon>
        <taxon>Sclerotiniaceae</taxon>
        <taxon>Botrytis</taxon>
    </lineage>
</organism>
<evidence type="ECO:0000256" key="1">
    <source>
        <dbReference type="SAM" id="MobiDB-lite"/>
    </source>
</evidence>
<reference evidence="2 3" key="3">
    <citation type="journal article" date="2017" name="Mol. Plant Pathol.">
        <title>A gapless genome sequence of the fungus Botrytis cinerea.</title>
        <authorList>
            <person name="Van Kan J.A."/>
            <person name="Stassen J.H."/>
            <person name="Mosbach A."/>
            <person name="Van Der Lee T.A."/>
            <person name="Faino L."/>
            <person name="Farmer A.D."/>
            <person name="Papasotiriou D.G."/>
            <person name="Zhou S."/>
            <person name="Seidl M.F."/>
            <person name="Cottam E."/>
            <person name="Edel D."/>
            <person name="Hahn M."/>
            <person name="Schwartz D.C."/>
            <person name="Dietrich R.A."/>
            <person name="Widdison S."/>
            <person name="Scalliet G."/>
        </authorList>
    </citation>
    <scope>NUCLEOTIDE SEQUENCE [LARGE SCALE GENOMIC DNA]</scope>
    <source>
        <strain evidence="2 3">B05.10</strain>
    </source>
</reference>
<dbReference type="GeneID" id="5432689"/>
<dbReference type="OMA" id="NKIGASH"/>
<gene>
    <name evidence="2" type="ORF">BCIN_07g05180</name>
</gene>
<feature type="region of interest" description="Disordered" evidence="1">
    <location>
        <begin position="55"/>
        <end position="131"/>
    </location>
</feature>
<sequence length="224" mass="24439">MTTLTLTAKETEMLVAVMSEMGEIPSTINFERVAARVNVKFARNARQSFKNLFEKLKKQAGPSPDDGYGAVPPTPVKRSSPKKKVGPKNGPIKANPKPRGKKTAVKKEVKKEEVDSGDELAEPVLDDEDGKLPEHVPSLNAKILGKNAVVTPSTGCSESLQISDVVARMSVIEAKEPSPTLIGERPVDNQVDLDEEILAAQSNMSVDAYRHWKALNDYTFLENS</sequence>
<keyword evidence="3" id="KW-1185">Reference proteome</keyword>
<evidence type="ECO:0000313" key="2">
    <source>
        <dbReference type="EMBL" id="ATZ51982.1"/>
    </source>
</evidence>
<reference evidence="2 3" key="2">
    <citation type="journal article" date="2012" name="Eukaryot. Cell">
        <title>Genome update of Botrytis cinerea strains B05.10 and T4.</title>
        <authorList>
            <person name="Staats M."/>
            <person name="van Kan J.A."/>
        </authorList>
    </citation>
    <scope>NUCLEOTIDE SEQUENCE [LARGE SCALE GENOMIC DNA]</scope>
    <source>
        <strain evidence="2 3">B05.10</strain>
    </source>
</reference>
<feature type="compositionally biased region" description="Basic and acidic residues" evidence="1">
    <location>
        <begin position="105"/>
        <end position="114"/>
    </location>
</feature>
<accession>A0A384JNA0</accession>
<feature type="compositionally biased region" description="Acidic residues" evidence="1">
    <location>
        <begin position="115"/>
        <end position="129"/>
    </location>
</feature>
<dbReference type="VEuPathDB" id="FungiDB:Bcin07g05180"/>
<dbReference type="OrthoDB" id="3562239at2759"/>
<name>A0A384JNA0_BOTFB</name>
<proteinExistence type="predicted"/>
<protein>
    <submittedName>
        <fullName evidence="2">Uncharacterized protein</fullName>
    </submittedName>
</protein>
<dbReference type="EMBL" id="CP009811">
    <property type="protein sequence ID" value="ATZ51982.1"/>
    <property type="molecule type" value="Genomic_DNA"/>
</dbReference>
<evidence type="ECO:0000313" key="3">
    <source>
        <dbReference type="Proteomes" id="UP000001798"/>
    </source>
</evidence>
<dbReference type="AlphaFoldDB" id="A0A384JNA0"/>
<reference evidence="2 3" key="1">
    <citation type="journal article" date="2011" name="PLoS Genet.">
        <title>Genomic analysis of the necrotrophic fungal pathogens Sclerotinia sclerotiorum and Botrytis cinerea.</title>
        <authorList>
            <person name="Amselem J."/>
            <person name="Cuomo C.A."/>
            <person name="van Kan J.A."/>
            <person name="Viaud M."/>
            <person name="Benito E.P."/>
            <person name="Couloux A."/>
            <person name="Coutinho P.M."/>
            <person name="de Vries R.P."/>
            <person name="Dyer P.S."/>
            <person name="Fillinger S."/>
            <person name="Fournier E."/>
            <person name="Gout L."/>
            <person name="Hahn M."/>
            <person name="Kohn L."/>
            <person name="Lapalu N."/>
            <person name="Plummer K.M."/>
            <person name="Pradier J.M."/>
            <person name="Quevillon E."/>
            <person name="Sharon A."/>
            <person name="Simon A."/>
            <person name="ten Have A."/>
            <person name="Tudzynski B."/>
            <person name="Tudzynski P."/>
            <person name="Wincker P."/>
            <person name="Andrew M."/>
            <person name="Anthouard V."/>
            <person name="Beever R.E."/>
            <person name="Beffa R."/>
            <person name="Benoit I."/>
            <person name="Bouzid O."/>
            <person name="Brault B."/>
            <person name="Chen Z."/>
            <person name="Choquer M."/>
            <person name="Collemare J."/>
            <person name="Cotton P."/>
            <person name="Danchin E.G."/>
            <person name="Da Silva C."/>
            <person name="Gautier A."/>
            <person name="Giraud C."/>
            <person name="Giraud T."/>
            <person name="Gonzalez C."/>
            <person name="Grossetete S."/>
            <person name="Guldener U."/>
            <person name="Henrissat B."/>
            <person name="Howlett B.J."/>
            <person name="Kodira C."/>
            <person name="Kretschmer M."/>
            <person name="Lappartient A."/>
            <person name="Leroch M."/>
            <person name="Levis C."/>
            <person name="Mauceli E."/>
            <person name="Neuveglise C."/>
            <person name="Oeser B."/>
            <person name="Pearson M."/>
            <person name="Poulain J."/>
            <person name="Poussereau N."/>
            <person name="Quesneville H."/>
            <person name="Rascle C."/>
            <person name="Schumacher J."/>
            <person name="Segurens B."/>
            <person name="Sexton A."/>
            <person name="Silva E."/>
            <person name="Sirven C."/>
            <person name="Soanes D.M."/>
            <person name="Talbot N.J."/>
            <person name="Templeton M."/>
            <person name="Yandava C."/>
            <person name="Yarden O."/>
            <person name="Zeng Q."/>
            <person name="Rollins J.A."/>
            <person name="Lebrun M.H."/>
            <person name="Dickman M."/>
        </authorList>
    </citation>
    <scope>NUCLEOTIDE SEQUENCE [LARGE SCALE GENOMIC DNA]</scope>
    <source>
        <strain evidence="2 3">B05.10</strain>
    </source>
</reference>
<dbReference type="RefSeq" id="XP_024549914.1">
    <property type="nucleotide sequence ID" value="XM_024694126.1"/>
</dbReference>
<dbReference type="Proteomes" id="UP000001798">
    <property type="component" value="Chromosome 7"/>
</dbReference>